<reference evidence="6 7" key="1">
    <citation type="submission" date="2019-10" db="EMBL/GenBank/DDBJ databases">
        <title>Genome diversity of Sutterella seckii.</title>
        <authorList>
            <person name="Chaplin A.V."/>
            <person name="Sokolova S.R."/>
            <person name="Mosin K.A."/>
            <person name="Ivanova E.L."/>
            <person name="Kochetkova T.O."/>
            <person name="Goltsov A.Y."/>
            <person name="Trofimov D.Y."/>
            <person name="Efimov B.A."/>
        </authorList>
    </citation>
    <scope>NUCLEOTIDE SEQUENCE [LARGE SCALE GENOMIC DNA]</scope>
    <source>
        <strain evidence="6 7">ASD393</strain>
    </source>
</reference>
<gene>
    <name evidence="6" type="ORF">GBM95_03440</name>
</gene>
<keyword evidence="3" id="KW-0274">FAD</keyword>
<comment type="caution">
    <text evidence="6">The sequence shown here is derived from an EMBL/GenBank/DDBJ whole genome shotgun (WGS) entry which is preliminary data.</text>
</comment>
<organism evidence="6 7">
    <name type="scientific">Sutterella seckii</name>
    <dbReference type="NCBI Taxonomy" id="1944635"/>
    <lineage>
        <taxon>Bacteria</taxon>
        <taxon>Pseudomonadati</taxon>
        <taxon>Pseudomonadota</taxon>
        <taxon>Betaproteobacteria</taxon>
        <taxon>Burkholderiales</taxon>
        <taxon>Sutterellaceae</taxon>
        <taxon>Sutterella</taxon>
    </lineage>
</organism>
<dbReference type="Pfam" id="PF00890">
    <property type="entry name" value="FAD_binding_2"/>
    <property type="match status" value="1"/>
</dbReference>
<dbReference type="RefSeq" id="WP_152157805.1">
    <property type="nucleotide sequence ID" value="NZ_WEHX01000011.1"/>
</dbReference>
<evidence type="ECO:0000256" key="4">
    <source>
        <dbReference type="ARBA" id="ARBA00023002"/>
    </source>
</evidence>
<name>A0A6I1EN58_9BURK</name>
<dbReference type="InterPro" id="IPR027477">
    <property type="entry name" value="Succ_DH/fumarate_Rdtase_cat_sf"/>
</dbReference>
<evidence type="ECO:0000256" key="3">
    <source>
        <dbReference type="ARBA" id="ARBA00022827"/>
    </source>
</evidence>
<dbReference type="GO" id="GO:0008202">
    <property type="term" value="P:steroid metabolic process"/>
    <property type="evidence" value="ECO:0007669"/>
    <property type="project" value="UniProtKB-ARBA"/>
</dbReference>
<dbReference type="EMBL" id="WEHX01000011">
    <property type="protein sequence ID" value="KAB7662165.1"/>
    <property type="molecule type" value="Genomic_DNA"/>
</dbReference>
<accession>A0A6I1EN58</accession>
<dbReference type="InterPro" id="IPR006311">
    <property type="entry name" value="TAT_signal"/>
</dbReference>
<evidence type="ECO:0000313" key="6">
    <source>
        <dbReference type="EMBL" id="KAB7662165.1"/>
    </source>
</evidence>
<dbReference type="AlphaFoldDB" id="A0A6I1EN58"/>
<keyword evidence="2" id="KW-0285">Flavoprotein</keyword>
<evidence type="ECO:0000313" key="7">
    <source>
        <dbReference type="Proteomes" id="UP000430564"/>
    </source>
</evidence>
<dbReference type="PANTHER" id="PTHR43400">
    <property type="entry name" value="FUMARATE REDUCTASE"/>
    <property type="match status" value="1"/>
</dbReference>
<comment type="cofactor">
    <cofactor evidence="1">
        <name>FAD</name>
        <dbReference type="ChEBI" id="CHEBI:57692"/>
    </cofactor>
</comment>
<evidence type="ECO:0000256" key="1">
    <source>
        <dbReference type="ARBA" id="ARBA00001974"/>
    </source>
</evidence>
<evidence type="ECO:0000259" key="5">
    <source>
        <dbReference type="Pfam" id="PF00890"/>
    </source>
</evidence>
<protein>
    <submittedName>
        <fullName evidence="6">FAD-dependent oxidoreductase</fullName>
    </submittedName>
</protein>
<dbReference type="InterPro" id="IPR050315">
    <property type="entry name" value="FAD-oxidoreductase_2"/>
</dbReference>
<evidence type="ECO:0000256" key="2">
    <source>
        <dbReference type="ARBA" id="ARBA00022630"/>
    </source>
</evidence>
<keyword evidence="4" id="KW-0560">Oxidoreductase</keyword>
<dbReference type="PANTHER" id="PTHR43400:SF10">
    <property type="entry name" value="3-OXOSTEROID 1-DEHYDROGENASE"/>
    <property type="match status" value="1"/>
</dbReference>
<proteinExistence type="predicted"/>
<dbReference type="PRINTS" id="PR00411">
    <property type="entry name" value="PNDRDTASEI"/>
</dbReference>
<dbReference type="Gene3D" id="3.50.50.60">
    <property type="entry name" value="FAD/NAD(P)-binding domain"/>
    <property type="match status" value="1"/>
</dbReference>
<dbReference type="Proteomes" id="UP000430564">
    <property type="component" value="Unassembled WGS sequence"/>
</dbReference>
<dbReference type="InterPro" id="IPR003953">
    <property type="entry name" value="FAD-dep_OxRdtase_2_FAD-bd"/>
</dbReference>
<sequence length="489" mass="52482">MTDESAQKRWTRRGLLGGAFASALAAGGLTFGGFSFASEKAERLPAEADVVVVGSGIAGLSAAVAAREAGAKRVLLLEKGPLAGGHSIYSSGSISVVSRKLQGPKGFQDSPEIFARDSYAFGDNCGDLEILERIGAESESALRWLSSMGVRFGGLFTARAETRPRCVSSYGNSAGRSYVLALMTRADALGVDVLLEADLRALDRVPDDSGWRLGVRLSDLPVLQYLRARAVVLAAGGFGACREMRMKVMPELDPQMQTSANPFGTLWENREATAAELARNAGGFWKEGFGLQLLPYWGGRLIDYAGGDIFITLRGRRFIDEGLAWNKISAAVLRQPEKEIWVITDSASRKSATLGLKIANGFVKKSDTVEEMAAGMGIPAAVLKETLDTYNRAARTGFDPEFGKTIFTQTLDHPPYYWGRERIFVHTSFDGIATDREARVIDERGIPIPGLYAAGEFAGGIFGRDRLGGAGISNCLVMGRAAGRNAALF</sequence>
<dbReference type="PROSITE" id="PS51318">
    <property type="entry name" value="TAT"/>
    <property type="match status" value="1"/>
</dbReference>
<dbReference type="InterPro" id="IPR036188">
    <property type="entry name" value="FAD/NAD-bd_sf"/>
</dbReference>
<dbReference type="PRINTS" id="PR00368">
    <property type="entry name" value="FADPNR"/>
</dbReference>
<dbReference type="Gene3D" id="3.90.700.10">
    <property type="entry name" value="Succinate dehydrogenase/fumarate reductase flavoprotein, catalytic domain"/>
    <property type="match status" value="1"/>
</dbReference>
<dbReference type="SUPFAM" id="SSF51905">
    <property type="entry name" value="FAD/NAD(P)-binding domain"/>
    <property type="match status" value="1"/>
</dbReference>
<dbReference type="GO" id="GO:0016491">
    <property type="term" value="F:oxidoreductase activity"/>
    <property type="evidence" value="ECO:0007669"/>
    <property type="project" value="UniProtKB-KW"/>
</dbReference>
<feature type="domain" description="FAD-dependent oxidoreductase 2 FAD-binding" evidence="5">
    <location>
        <begin position="49"/>
        <end position="472"/>
    </location>
</feature>
<dbReference type="SUPFAM" id="SSF56425">
    <property type="entry name" value="Succinate dehydrogenase/fumarate reductase flavoprotein, catalytic domain"/>
    <property type="match status" value="1"/>
</dbReference>
<dbReference type="OrthoDB" id="9813348at2"/>